<dbReference type="PANTHER" id="PTHR30157">
    <property type="entry name" value="FERRIC REDUCTASE, NADPH-DEPENDENT"/>
    <property type="match status" value="1"/>
</dbReference>
<evidence type="ECO:0000313" key="4">
    <source>
        <dbReference type="Proteomes" id="UP000004622"/>
    </source>
</evidence>
<dbReference type="Gene3D" id="2.40.30.10">
    <property type="entry name" value="Translation factors"/>
    <property type="match status" value="1"/>
</dbReference>
<protein>
    <submittedName>
        <fullName evidence="3">Siderophore-interacting protein</fullName>
    </submittedName>
</protein>
<comment type="similarity">
    <text evidence="1">Belongs to the SIP oxidoreductase family.</text>
</comment>
<evidence type="ECO:0000259" key="2">
    <source>
        <dbReference type="PROSITE" id="PS51384"/>
    </source>
</evidence>
<dbReference type="PANTHER" id="PTHR30157:SF0">
    <property type="entry name" value="NADPH-DEPENDENT FERRIC-CHELATE REDUCTASE"/>
    <property type="match status" value="1"/>
</dbReference>
<dbReference type="InterPro" id="IPR039261">
    <property type="entry name" value="FNR_nucleotide-bd"/>
</dbReference>
<accession>I5C3X3</accession>
<dbReference type="InterPro" id="IPR017927">
    <property type="entry name" value="FAD-bd_FR_type"/>
</dbReference>
<dbReference type="InterPro" id="IPR013113">
    <property type="entry name" value="SIP_FAD-bd"/>
</dbReference>
<dbReference type="InterPro" id="IPR007037">
    <property type="entry name" value="SIP_rossman_dom"/>
</dbReference>
<dbReference type="GO" id="GO:0016491">
    <property type="term" value="F:oxidoreductase activity"/>
    <property type="evidence" value="ECO:0007669"/>
    <property type="project" value="InterPro"/>
</dbReference>
<organism evidence="3 4">
    <name type="scientific">Nitratireductor aquibiodomus RA22</name>
    <dbReference type="NCBI Taxonomy" id="1189611"/>
    <lineage>
        <taxon>Bacteria</taxon>
        <taxon>Pseudomonadati</taxon>
        <taxon>Pseudomonadota</taxon>
        <taxon>Alphaproteobacteria</taxon>
        <taxon>Hyphomicrobiales</taxon>
        <taxon>Phyllobacteriaceae</taxon>
        <taxon>Nitratireductor</taxon>
    </lineage>
</organism>
<dbReference type="InterPro" id="IPR017938">
    <property type="entry name" value="Riboflavin_synthase-like_b-brl"/>
</dbReference>
<reference evidence="3 4" key="1">
    <citation type="journal article" date="2012" name="J. Bacteriol.">
        <title>Genome Sequence of Nitratireductor aquibiodomus Strain RA22.</title>
        <authorList>
            <person name="Singh A."/>
            <person name="Jangir P.K."/>
            <person name="Kumari C."/>
            <person name="Sharma R."/>
        </authorList>
    </citation>
    <scope>NUCLEOTIDE SEQUENCE [LARGE SCALE GENOMIC DNA]</scope>
    <source>
        <strain evidence="3 4">RA22</strain>
    </source>
</reference>
<feature type="domain" description="FAD-binding FR-type" evidence="2">
    <location>
        <begin position="113"/>
        <end position="237"/>
    </location>
</feature>
<dbReference type="Gene3D" id="3.40.50.80">
    <property type="entry name" value="Nucleotide-binding domain of ferredoxin-NADP reductase (FNR) module"/>
    <property type="match status" value="1"/>
</dbReference>
<dbReference type="Pfam" id="PF08021">
    <property type="entry name" value="FAD_binding_9"/>
    <property type="match status" value="1"/>
</dbReference>
<evidence type="ECO:0000313" key="3">
    <source>
        <dbReference type="EMBL" id="EIM76525.1"/>
    </source>
</evidence>
<dbReference type="RefSeq" id="WP_007007581.1">
    <property type="nucleotide sequence ID" value="NZ_AJXZ01000011.1"/>
</dbReference>
<dbReference type="SUPFAM" id="SSF63380">
    <property type="entry name" value="Riboflavin synthase domain-like"/>
    <property type="match status" value="1"/>
</dbReference>
<comment type="caution">
    <text evidence="3">The sequence shown here is derived from an EMBL/GenBank/DDBJ whole genome shotgun (WGS) entry which is preliminary data.</text>
</comment>
<dbReference type="EMBL" id="AJXZ01000011">
    <property type="protein sequence ID" value="EIM76525.1"/>
    <property type="molecule type" value="Genomic_DNA"/>
</dbReference>
<dbReference type="Gene3D" id="3.30.310.50">
    <property type="entry name" value="Alpha-D-phosphohexomutase, C-terminal domain"/>
    <property type="match status" value="1"/>
</dbReference>
<dbReference type="CDD" id="cd06193">
    <property type="entry name" value="siderophore_interacting"/>
    <property type="match status" value="1"/>
</dbReference>
<gene>
    <name evidence="3" type="ORF">A33O_05100</name>
</gene>
<dbReference type="PATRIC" id="fig|1189611.3.peg.1047"/>
<proteinExistence type="inferred from homology"/>
<dbReference type="AlphaFoldDB" id="I5C3X3"/>
<dbReference type="Proteomes" id="UP000004622">
    <property type="component" value="Unassembled WGS sequence"/>
</dbReference>
<dbReference type="PROSITE" id="PS51384">
    <property type="entry name" value="FAD_FR"/>
    <property type="match status" value="1"/>
</dbReference>
<dbReference type="Pfam" id="PF04954">
    <property type="entry name" value="SIP"/>
    <property type="match status" value="1"/>
</dbReference>
<dbReference type="OrthoDB" id="9814826at2"/>
<sequence length="375" mass="41937">MALAREREARVFRASSIVDFPRIADFLDPIVSSIDTHDMEIEQEGSRFLIAAPFGSAVLEPGPGQLRLTVETTDRDALNRLKHALVGPITFIAASENPRIDWSGDDTGPSEPEDLRILQVTAVAQLTPRMRRITFRGENLARYDRADQLHCRLIFQPKGTVSPEWPRLDDRGHVIWPKGRKLSTRVYTVRKIDSATGEIEIDFALHPNPGPATRWAMEAAPGDIVGVLGPAANGPKPAGFYVLAGDETGLPGIARILEHLDADAHGIAFIEIDNADEEQSLTRPPNVDLCWLHRNGAPAGTTSLLPRAIRSVEWPKDLERAFFWGGCEHKAFREIHRMLRTEVQLPRHRQTFYSHWHRSLSEEEIIEVGGEAYLP</sequence>
<evidence type="ECO:0000256" key="1">
    <source>
        <dbReference type="ARBA" id="ARBA00035644"/>
    </source>
</evidence>
<dbReference type="InterPro" id="IPR039374">
    <property type="entry name" value="SIP_fam"/>
</dbReference>
<name>I5C3X3_9HYPH</name>